<evidence type="ECO:0000313" key="1">
    <source>
        <dbReference type="EMBL" id="KAL0967591.1"/>
    </source>
</evidence>
<name>A0ABD0W9N5_UMBPY</name>
<organism evidence="1 2">
    <name type="scientific">Umbra pygmaea</name>
    <name type="common">Eastern mudminnow</name>
    <dbReference type="NCBI Taxonomy" id="75934"/>
    <lineage>
        <taxon>Eukaryota</taxon>
        <taxon>Metazoa</taxon>
        <taxon>Chordata</taxon>
        <taxon>Craniata</taxon>
        <taxon>Vertebrata</taxon>
        <taxon>Euteleostomi</taxon>
        <taxon>Actinopterygii</taxon>
        <taxon>Neopterygii</taxon>
        <taxon>Teleostei</taxon>
        <taxon>Protacanthopterygii</taxon>
        <taxon>Esociformes</taxon>
        <taxon>Umbridae</taxon>
        <taxon>Umbra</taxon>
    </lineage>
</organism>
<proteinExistence type="predicted"/>
<evidence type="ECO:0000313" key="2">
    <source>
        <dbReference type="Proteomes" id="UP001557470"/>
    </source>
</evidence>
<protein>
    <submittedName>
        <fullName evidence="1">Uncharacterized protein</fullName>
    </submittedName>
</protein>
<keyword evidence="2" id="KW-1185">Reference proteome</keyword>
<reference evidence="1 2" key="1">
    <citation type="submission" date="2024-06" db="EMBL/GenBank/DDBJ databases">
        <authorList>
            <person name="Pan Q."/>
            <person name="Wen M."/>
            <person name="Jouanno E."/>
            <person name="Zahm M."/>
            <person name="Klopp C."/>
            <person name="Cabau C."/>
            <person name="Louis A."/>
            <person name="Berthelot C."/>
            <person name="Parey E."/>
            <person name="Roest Crollius H."/>
            <person name="Montfort J."/>
            <person name="Robinson-Rechavi M."/>
            <person name="Bouchez O."/>
            <person name="Lampietro C."/>
            <person name="Lopez Roques C."/>
            <person name="Donnadieu C."/>
            <person name="Postlethwait J."/>
            <person name="Bobe J."/>
            <person name="Verreycken H."/>
            <person name="Guiguen Y."/>
        </authorList>
    </citation>
    <scope>NUCLEOTIDE SEQUENCE [LARGE SCALE GENOMIC DNA]</scope>
    <source>
        <strain evidence="1">Up_M1</strain>
        <tissue evidence="1">Testis</tissue>
    </source>
</reference>
<dbReference type="EMBL" id="JAGEUA010000008">
    <property type="protein sequence ID" value="KAL0967591.1"/>
    <property type="molecule type" value="Genomic_DNA"/>
</dbReference>
<comment type="caution">
    <text evidence="1">The sequence shown here is derived from an EMBL/GenBank/DDBJ whole genome shotgun (WGS) entry which is preliminary data.</text>
</comment>
<accession>A0ABD0W9N5</accession>
<gene>
    <name evidence="1" type="ORF">UPYG_G00254180</name>
</gene>
<dbReference type="AlphaFoldDB" id="A0ABD0W9N5"/>
<dbReference type="Proteomes" id="UP001557470">
    <property type="component" value="Unassembled WGS sequence"/>
</dbReference>
<sequence length="78" mass="8885">MCCFIKVPNAWAGTTVMLVERGAVQSLTHQPAQTLKLPYLSPHQNHDFITLAYYGELTNILLKDFEVDLLTTDERLHI</sequence>